<feature type="signal peptide" evidence="1">
    <location>
        <begin position="1"/>
        <end position="22"/>
    </location>
</feature>
<accession>A0ABQ7GDG3</accession>
<keyword evidence="1" id="KW-0732">Signal</keyword>
<organism evidence="2 3">
    <name type="scientific">Dunaliella salina</name>
    <name type="common">Green alga</name>
    <name type="synonym">Protococcus salinus</name>
    <dbReference type="NCBI Taxonomy" id="3046"/>
    <lineage>
        <taxon>Eukaryota</taxon>
        <taxon>Viridiplantae</taxon>
        <taxon>Chlorophyta</taxon>
        <taxon>core chlorophytes</taxon>
        <taxon>Chlorophyceae</taxon>
        <taxon>CS clade</taxon>
        <taxon>Chlamydomonadales</taxon>
        <taxon>Dunaliellaceae</taxon>
        <taxon>Dunaliella</taxon>
    </lineage>
</organism>
<dbReference type="Proteomes" id="UP000815325">
    <property type="component" value="Unassembled WGS sequence"/>
</dbReference>
<evidence type="ECO:0008006" key="4">
    <source>
        <dbReference type="Google" id="ProtNLM"/>
    </source>
</evidence>
<evidence type="ECO:0000313" key="3">
    <source>
        <dbReference type="Proteomes" id="UP000815325"/>
    </source>
</evidence>
<reference evidence="2" key="1">
    <citation type="submission" date="2017-08" db="EMBL/GenBank/DDBJ databases">
        <authorList>
            <person name="Polle J.E."/>
            <person name="Barry K."/>
            <person name="Cushman J."/>
            <person name="Schmutz J."/>
            <person name="Tran D."/>
            <person name="Hathwaick L.T."/>
            <person name="Yim W.C."/>
            <person name="Jenkins J."/>
            <person name="Mckie-Krisberg Z.M."/>
            <person name="Prochnik S."/>
            <person name="Lindquist E."/>
            <person name="Dockter R.B."/>
            <person name="Adam C."/>
            <person name="Molina H."/>
            <person name="Bunkerborg J."/>
            <person name="Jin E."/>
            <person name="Buchheim M."/>
            <person name="Magnuson J."/>
        </authorList>
    </citation>
    <scope>NUCLEOTIDE SEQUENCE</scope>
    <source>
        <strain evidence="2">CCAP 19/18</strain>
    </source>
</reference>
<evidence type="ECO:0000256" key="1">
    <source>
        <dbReference type="SAM" id="SignalP"/>
    </source>
</evidence>
<name>A0ABQ7GDG3_DUNSA</name>
<feature type="chain" id="PRO_5046773098" description="Secreted protein" evidence="1">
    <location>
        <begin position="23"/>
        <end position="100"/>
    </location>
</feature>
<keyword evidence="3" id="KW-1185">Reference proteome</keyword>
<evidence type="ECO:0000313" key="2">
    <source>
        <dbReference type="EMBL" id="KAF5832645.1"/>
    </source>
</evidence>
<proteinExistence type="predicted"/>
<protein>
    <recommendedName>
        <fullName evidence="4">Secreted protein</fullName>
    </recommendedName>
</protein>
<comment type="caution">
    <text evidence="2">The sequence shown here is derived from an EMBL/GenBank/DDBJ whole genome shotgun (WGS) entry which is preliminary data.</text>
</comment>
<sequence>MRAHAALFAQICPWWQILHTRACSFKMCLLLSTRERWHASGMLMMDCGKLPHECRHVSVTCGAACHMAAHFSCWLLLSANVGHGRWFDCVPLHAGIRDVM</sequence>
<dbReference type="EMBL" id="MU069858">
    <property type="protein sequence ID" value="KAF5832645.1"/>
    <property type="molecule type" value="Genomic_DNA"/>
</dbReference>
<gene>
    <name evidence="2" type="ORF">DUNSADRAFT_11390</name>
</gene>